<sequence length="53" mass="5886">MHPIERAAELRTRLVRVHPFVDGNGRTAHPLLNFELPSCACPTFAPTAGFVDR</sequence>
<feature type="domain" description="Fido" evidence="1">
    <location>
        <begin position="1"/>
        <end position="53"/>
    </location>
</feature>
<dbReference type="Pfam" id="PF02661">
    <property type="entry name" value="Fic"/>
    <property type="match status" value="1"/>
</dbReference>
<gene>
    <name evidence="2" type="ORF">DBV39_00855</name>
</gene>
<dbReference type="AlphaFoldDB" id="A0A2R4XFC8"/>
<dbReference type="SUPFAM" id="SSF140931">
    <property type="entry name" value="Fic-like"/>
    <property type="match status" value="1"/>
</dbReference>
<evidence type="ECO:0000259" key="1">
    <source>
        <dbReference type="PROSITE" id="PS51459"/>
    </source>
</evidence>
<dbReference type="InterPro" id="IPR036597">
    <property type="entry name" value="Fido-like_dom_sf"/>
</dbReference>
<dbReference type="Proteomes" id="UP000244571">
    <property type="component" value="Chromosome"/>
</dbReference>
<dbReference type="KEGG" id="boz:DBV39_00855"/>
<evidence type="ECO:0000313" key="3">
    <source>
        <dbReference type="Proteomes" id="UP000244571"/>
    </source>
</evidence>
<evidence type="ECO:0000313" key="2">
    <source>
        <dbReference type="EMBL" id="AWB32504.1"/>
    </source>
</evidence>
<reference evidence="2 3" key="1">
    <citation type="submission" date="2018-04" db="EMBL/GenBank/DDBJ databases">
        <title>Bordetella sp. HZ20 isolated from seawater.</title>
        <authorList>
            <person name="Sun C."/>
        </authorList>
    </citation>
    <scope>NUCLEOTIDE SEQUENCE [LARGE SCALE GENOMIC DNA]</scope>
    <source>
        <strain evidence="2 3">HZ20</strain>
    </source>
</reference>
<dbReference type="RefSeq" id="WP_108619945.1">
    <property type="nucleotide sequence ID" value="NZ_CP028901.1"/>
</dbReference>
<dbReference type="InterPro" id="IPR003812">
    <property type="entry name" value="Fido"/>
</dbReference>
<organism evidence="2 3">
    <name type="scientific">Orrella marina</name>
    <dbReference type="NCBI Taxonomy" id="2163011"/>
    <lineage>
        <taxon>Bacteria</taxon>
        <taxon>Pseudomonadati</taxon>
        <taxon>Pseudomonadota</taxon>
        <taxon>Betaproteobacteria</taxon>
        <taxon>Burkholderiales</taxon>
        <taxon>Alcaligenaceae</taxon>
        <taxon>Orrella</taxon>
    </lineage>
</organism>
<dbReference type="EMBL" id="CP028901">
    <property type="protein sequence ID" value="AWB32504.1"/>
    <property type="molecule type" value="Genomic_DNA"/>
</dbReference>
<keyword evidence="3" id="KW-1185">Reference proteome</keyword>
<dbReference type="Gene3D" id="1.10.3290.10">
    <property type="entry name" value="Fido-like domain"/>
    <property type="match status" value="1"/>
</dbReference>
<protein>
    <recommendedName>
        <fullName evidence="1">Fido domain-containing protein</fullName>
    </recommendedName>
</protein>
<name>A0A2R4XFC8_9BURK</name>
<dbReference type="PROSITE" id="PS51459">
    <property type="entry name" value="FIDO"/>
    <property type="match status" value="1"/>
</dbReference>
<accession>A0A2R4XFC8</accession>
<proteinExistence type="predicted"/>
<dbReference type="OrthoDB" id="9813719at2"/>